<evidence type="ECO:0000313" key="7">
    <source>
        <dbReference type="Proteomes" id="UP000003019"/>
    </source>
</evidence>
<dbReference type="PANTHER" id="PTHR38777">
    <property type="entry name" value="FELS-2 PROPHAGE PROTEIN"/>
    <property type="match status" value="1"/>
</dbReference>
<dbReference type="PROSITE" id="PS51128">
    <property type="entry name" value="ZF_DKSA_2"/>
    <property type="match status" value="1"/>
</dbReference>
<reference evidence="6 7" key="1">
    <citation type="submission" date="2011-05" db="EMBL/GenBank/DDBJ databases">
        <authorList>
            <person name="Muzny D."/>
            <person name="Qin X."/>
            <person name="Deng J."/>
            <person name="Jiang H."/>
            <person name="Liu Y."/>
            <person name="Qu J."/>
            <person name="Song X.-Z."/>
            <person name="Zhang L."/>
            <person name="Thornton R."/>
            <person name="Coyle M."/>
            <person name="Francisco L."/>
            <person name="Jackson L."/>
            <person name="Javaid M."/>
            <person name="Korchina V."/>
            <person name="Kovar C."/>
            <person name="Mata R."/>
            <person name="Mathew T."/>
            <person name="Ngo R."/>
            <person name="Nguyen L."/>
            <person name="Nguyen N."/>
            <person name="Okwuonu G."/>
            <person name="Ongeri F."/>
            <person name="Pham C."/>
            <person name="Simmons D."/>
            <person name="Wilczek-Boney K."/>
            <person name="Hale W."/>
            <person name="Jakkamsetti A."/>
            <person name="Pham P."/>
            <person name="Ruth R."/>
            <person name="San Lucas F."/>
            <person name="Warren J."/>
            <person name="Zhang J."/>
            <person name="Zhao Z."/>
            <person name="Zhou C."/>
            <person name="Zhu D."/>
            <person name="Lee S."/>
            <person name="Bess C."/>
            <person name="Blankenburg K."/>
            <person name="Forbes L."/>
            <person name="Fu Q."/>
            <person name="Gubbala S."/>
            <person name="Hirani K."/>
            <person name="Jayaseelan J.C."/>
            <person name="Lara F."/>
            <person name="Munidasa M."/>
            <person name="Palculict T."/>
            <person name="Patil S."/>
            <person name="Pu L.-L."/>
            <person name="Saada N."/>
            <person name="Tang L."/>
            <person name="Weissenberger G."/>
            <person name="Zhu Y."/>
            <person name="Hemphill L."/>
            <person name="Shang Y."/>
            <person name="Youmans B."/>
            <person name="Ayvaz T."/>
            <person name="Ross M."/>
            <person name="Santibanez J."/>
            <person name="Aqrawi P."/>
            <person name="Gross S."/>
            <person name="Joshi V."/>
            <person name="Fowler G."/>
            <person name="Nazareth L."/>
            <person name="Reid J."/>
            <person name="Worley K."/>
            <person name="Petrosino J."/>
            <person name="Highlander S."/>
            <person name="Gibbs R."/>
        </authorList>
    </citation>
    <scope>NUCLEOTIDE SEQUENCE [LARGE SCALE GENOMIC DNA]</scope>
    <source>
        <strain evidence="6 7">871</strain>
    </source>
</reference>
<comment type="caution">
    <text evidence="6">The sequence shown here is derived from an EMBL/GenBank/DDBJ whole genome shotgun (WGS) entry which is preliminary data.</text>
</comment>
<dbReference type="EMBL" id="AGAY01000061">
    <property type="protein sequence ID" value="EGY52041.1"/>
    <property type="molecule type" value="Genomic_DNA"/>
</dbReference>
<feature type="domain" description="Zinc finger DksA/TraR C4-type" evidence="5">
    <location>
        <begin position="46"/>
        <end position="80"/>
    </location>
</feature>
<dbReference type="PANTHER" id="PTHR38777:SF1">
    <property type="entry name" value="DNAK SUPPRESSOR PROTEIN"/>
    <property type="match status" value="1"/>
</dbReference>
<dbReference type="Gene3D" id="1.20.120.910">
    <property type="entry name" value="DksA, coiled-coil domain"/>
    <property type="match status" value="1"/>
</dbReference>
<dbReference type="Pfam" id="PF01258">
    <property type="entry name" value="zf-dskA_traR"/>
    <property type="match status" value="1"/>
</dbReference>
<evidence type="ECO:0000313" key="6">
    <source>
        <dbReference type="EMBL" id="EGY52041.1"/>
    </source>
</evidence>
<dbReference type="HOGENOM" id="CLU_158637_1_0_4"/>
<evidence type="ECO:0000256" key="1">
    <source>
        <dbReference type="ARBA" id="ARBA00022723"/>
    </source>
</evidence>
<keyword evidence="7" id="KW-1185">Reference proteome</keyword>
<protein>
    <submittedName>
        <fullName evidence="6">Phage associated protein</fullName>
    </submittedName>
</protein>
<name>G4CJJ0_9NEIS</name>
<dbReference type="InterPro" id="IPR012783">
    <property type="entry name" value="Znf_C4_TraR"/>
</dbReference>
<dbReference type="PRINTS" id="PR00618">
    <property type="entry name" value="DKSAZNFINGER"/>
</dbReference>
<keyword evidence="2" id="KW-0863">Zinc-finger</keyword>
<dbReference type="InterPro" id="IPR020460">
    <property type="entry name" value="Znf_C4-type_bac"/>
</dbReference>
<dbReference type="PATRIC" id="fig|1032488.3.peg.1687"/>
<accession>G4CJJ0</accession>
<dbReference type="AlphaFoldDB" id="G4CJJ0"/>
<organism evidence="6 7">
    <name type="scientific">Neisseria shayeganii 871</name>
    <dbReference type="NCBI Taxonomy" id="1032488"/>
    <lineage>
        <taxon>Bacteria</taxon>
        <taxon>Pseudomonadati</taxon>
        <taxon>Pseudomonadota</taxon>
        <taxon>Betaproteobacteria</taxon>
        <taxon>Neisseriales</taxon>
        <taxon>Neisseriaceae</taxon>
        <taxon>Neisseria</taxon>
    </lineage>
</organism>
<dbReference type="Proteomes" id="UP000003019">
    <property type="component" value="Unassembled WGS sequence"/>
</dbReference>
<dbReference type="PROSITE" id="PS01102">
    <property type="entry name" value="ZF_DKSA_1"/>
    <property type="match status" value="1"/>
</dbReference>
<dbReference type="GO" id="GO:1900378">
    <property type="term" value="P:positive regulation of secondary metabolite biosynthetic process"/>
    <property type="evidence" value="ECO:0007669"/>
    <property type="project" value="TreeGrafter"/>
</dbReference>
<dbReference type="GO" id="GO:0008270">
    <property type="term" value="F:zinc ion binding"/>
    <property type="evidence" value="ECO:0007669"/>
    <property type="project" value="UniProtKB-KW"/>
</dbReference>
<keyword evidence="3" id="KW-0862">Zinc</keyword>
<evidence type="ECO:0000259" key="5">
    <source>
        <dbReference type="Pfam" id="PF01258"/>
    </source>
</evidence>
<proteinExistence type="predicted"/>
<evidence type="ECO:0000256" key="4">
    <source>
        <dbReference type="PROSITE-ProRule" id="PRU00510"/>
    </source>
</evidence>
<evidence type="ECO:0000256" key="3">
    <source>
        <dbReference type="ARBA" id="ARBA00022833"/>
    </source>
</evidence>
<dbReference type="STRING" id="1032488.HMPREF9371_1780"/>
<dbReference type="SUPFAM" id="SSF57716">
    <property type="entry name" value="Glucocorticoid receptor-like (DNA-binding domain)"/>
    <property type="match status" value="1"/>
</dbReference>
<dbReference type="InterPro" id="IPR020458">
    <property type="entry name" value="Znf_DskA_TraR_CS"/>
</dbReference>
<keyword evidence="1" id="KW-0479">Metal-binding</keyword>
<dbReference type="NCBIfam" id="TIGR02419">
    <property type="entry name" value="C4_traR_proteo"/>
    <property type="match status" value="1"/>
</dbReference>
<dbReference type="InterPro" id="IPR000962">
    <property type="entry name" value="Znf_DskA_TraR"/>
</dbReference>
<gene>
    <name evidence="6" type="ORF">HMPREF9371_1780</name>
</gene>
<evidence type="ECO:0000256" key="2">
    <source>
        <dbReference type="ARBA" id="ARBA00022771"/>
    </source>
</evidence>
<feature type="zinc finger region" description="dksA C4-type" evidence="4">
    <location>
        <begin position="51"/>
        <end position="75"/>
    </location>
</feature>
<sequence>MPKCRVGRIGTKRESGMSDLIDRAAEEEALFLAEALAKHPTPRTTGSYSHCEDCGEPIPEARQKAVPGCTRCIICQQYHEIGFP</sequence>